<sequence length="1302" mass="145867">MEDITNRCKPQQFPSPIVKRKVNWDEDLIQFTSPTSAQDDQSRRLSVGGVVLSAEPKHSSTPFRPKESTLPQTPFQGCGDDTMENIFYTPMCPQTYSIRASTDIETNNITDIKNTSEPHQEQDENQERSEISQSFDIMPKNLKKSHPSLTQDQNREDSVGKFIEEEDLVDCVFHLCDIEKAGRVPVSRIIDYLRHTTTNPVAPNESLEKLDGLSSLLDPKGEDALVDLETYQTHMRNWIEEIRKYDIAHRRTRSNRMSSADHSDYDLMNASYTTIGSLEGCGGEASFNIDPAELMTSVVELQKSSKKLGEQNQKLRHQEQLNKAAQEVEALQQENKDVARTLRLQKECCGELEATTLSQQTQLEEHQDKQREMSDLVQEYSCTIQALRAEKHQLEEQLLQVQQDLARYRVERRMQLEIDDLDPTGVAVSPLSALHHSLHAELLDASGILPSPFCGNNSYKLQEEEEEEEDTGDEEEEKQQGSSTGGNMSTFSLEHFKLIAAQLVSQFTNHIQRNNNKVEEPTHQKTRHPSELCDEMHSFQDKLDWLTQAKRAADRRVGQLTGTVSRLRTEREDLVRDHQQQLQQVLDQVVGQKKDNQMLELVAAIQNRTSQVHDLQKQVSSLEDQLTESTNEVHTLAAALRLEMDARSRVAASLEDVERKARETEECLHLLQLQLEDKKQSGDGQDVKNTSEATTPGLREKTTPVREPESLLKLRPCQLFSEWPPISPAIRSRHLSTSCLDLAFTSSSLFDKMASTVGTQTDLPRSPNSQLQADDASTTSTAAGKECVDNSVQTLPSLVFTEDNQTQTELTTTARKCVEVQTDSKTFVVENTQTECAEEVESASQTDGVETCDTCVGTVELTEDQSSQTDVRFASVQTSSEHPTEQNGESGCIKLDGDFEFVASRQKQILAVLRMVVCVLAVVGFVFIVTSCRSSRNVETWSFLEDVLAPYVHDLQKQVSSLEDQLTESTNEVHTLAAALRLEMDARSRVAASLEDVERKARETEECLHLLQLQLEDKKQSGDGEDVKNTSEATTPGPREKTTPVREPESLLKLRPCQLFSEWPPISPAIRSRHLSTSCLDLAFTSSSLFDKMASTVGTQTDLPRSPNSQLQADDASTTSTGSEKECVDNSVQTLPSLVFTEDNQTQTELTTTARKCVEVQTDSKTFVVENTQTECAEEVESASQTDGVNTCDTCVGTVELTEDQSSQTDIHFASVQTSTEHPTEQNGESGCIKLDRDFEFVTSRQKQMLAVLRMVVCILAVVGFVFIVTSCRPSRNVETWSFLEDVLAPYVTLRHVSRPPF</sequence>
<evidence type="ECO:0000256" key="8">
    <source>
        <dbReference type="SAM" id="Coils"/>
    </source>
</evidence>
<dbReference type="PANTHER" id="PTHR15352:SF1">
    <property type="entry name" value="KASH5-LIKE COILED-COIL DOMAIN-CONTAINING PROTEIN"/>
    <property type="match status" value="1"/>
</dbReference>
<feature type="compositionally biased region" description="Basic and acidic residues" evidence="9">
    <location>
        <begin position="1019"/>
        <end position="1029"/>
    </location>
</feature>
<accession>C3YNW9</accession>
<dbReference type="InParanoid" id="C3YNW9"/>
<feature type="compositionally biased region" description="Low complexity" evidence="9">
    <location>
        <begin position="773"/>
        <end position="783"/>
    </location>
</feature>
<evidence type="ECO:0000256" key="4">
    <source>
        <dbReference type="ARBA" id="ARBA00022692"/>
    </source>
</evidence>
<name>C3YNW9_BRAFL</name>
<feature type="coiled-coil region" evidence="8">
    <location>
        <begin position="952"/>
        <end position="1014"/>
    </location>
</feature>
<evidence type="ECO:0000256" key="10">
    <source>
        <dbReference type="SAM" id="Phobius"/>
    </source>
</evidence>
<comment type="subcellular location">
    <subcellularLocation>
        <location evidence="2">Cytoplasm</location>
    </subcellularLocation>
    <subcellularLocation>
        <location evidence="1">Membrane</location>
        <topology evidence="1">Single-pass membrane protein</topology>
    </subcellularLocation>
</comment>
<evidence type="ECO:0000256" key="7">
    <source>
        <dbReference type="ARBA" id="ARBA00023136"/>
    </source>
</evidence>
<dbReference type="GO" id="GO:0005737">
    <property type="term" value="C:cytoplasm"/>
    <property type="evidence" value="ECO:0007669"/>
    <property type="project" value="UniProtKB-SubCell"/>
</dbReference>
<feature type="transmembrane region" description="Helical" evidence="10">
    <location>
        <begin position="909"/>
        <end position="929"/>
    </location>
</feature>
<dbReference type="InterPro" id="IPR008677">
    <property type="entry name" value="MRVI1"/>
</dbReference>
<keyword evidence="6 8" id="KW-0175">Coiled coil</keyword>
<feature type="compositionally biased region" description="Polar residues" evidence="9">
    <location>
        <begin position="758"/>
        <end position="772"/>
    </location>
</feature>
<reference evidence="12" key="1">
    <citation type="journal article" date="2008" name="Nature">
        <title>The amphioxus genome and the evolution of the chordate karyotype.</title>
        <authorList>
            <consortium name="US DOE Joint Genome Institute (JGI-PGF)"/>
            <person name="Putnam N.H."/>
            <person name="Butts T."/>
            <person name="Ferrier D.E.K."/>
            <person name="Furlong R.F."/>
            <person name="Hellsten U."/>
            <person name="Kawashima T."/>
            <person name="Robinson-Rechavi M."/>
            <person name="Shoguchi E."/>
            <person name="Terry A."/>
            <person name="Yu J.-K."/>
            <person name="Benito-Gutierrez E.L."/>
            <person name="Dubchak I."/>
            <person name="Garcia-Fernandez J."/>
            <person name="Gibson-Brown J.J."/>
            <person name="Grigoriev I.V."/>
            <person name="Horton A.C."/>
            <person name="de Jong P.J."/>
            <person name="Jurka J."/>
            <person name="Kapitonov V.V."/>
            <person name="Kohara Y."/>
            <person name="Kuroki Y."/>
            <person name="Lindquist E."/>
            <person name="Lucas S."/>
            <person name="Osoegawa K."/>
            <person name="Pennacchio L.A."/>
            <person name="Salamov A.A."/>
            <person name="Satou Y."/>
            <person name="Sauka-Spengler T."/>
            <person name="Schmutz J."/>
            <person name="Shin-I T."/>
            <person name="Toyoda A."/>
            <person name="Bronner-Fraser M."/>
            <person name="Fujiyama A."/>
            <person name="Holland L.Z."/>
            <person name="Holland P.W.H."/>
            <person name="Satoh N."/>
            <person name="Rokhsar D.S."/>
        </authorList>
    </citation>
    <scope>NUCLEOTIDE SEQUENCE [LARGE SCALE GENOMIC DNA]</scope>
    <source>
        <strain evidence="12">S238N-H82</strain>
        <tissue evidence="12">Testes</tissue>
    </source>
</reference>
<feature type="compositionally biased region" description="Polar residues" evidence="9">
    <location>
        <begin position="480"/>
        <end position="489"/>
    </location>
</feature>
<feature type="compositionally biased region" description="Acidic residues" evidence="9">
    <location>
        <begin position="463"/>
        <end position="477"/>
    </location>
</feature>
<feature type="compositionally biased region" description="Polar residues" evidence="9">
    <location>
        <begin position="1098"/>
        <end position="1122"/>
    </location>
</feature>
<dbReference type="STRING" id="7739.C3YNW9"/>
<dbReference type="GO" id="GO:0016020">
    <property type="term" value="C:membrane"/>
    <property type="evidence" value="ECO:0007669"/>
    <property type="project" value="UniProtKB-SubCell"/>
</dbReference>
<feature type="region of interest" description="Disordered" evidence="9">
    <location>
        <begin position="461"/>
        <end position="489"/>
    </location>
</feature>
<evidence type="ECO:0000256" key="3">
    <source>
        <dbReference type="ARBA" id="ARBA00022490"/>
    </source>
</evidence>
<organism>
    <name type="scientific">Branchiostoma floridae</name>
    <name type="common">Florida lancelet</name>
    <name type="synonym">Amphioxus</name>
    <dbReference type="NCBI Taxonomy" id="7739"/>
    <lineage>
        <taxon>Eukaryota</taxon>
        <taxon>Metazoa</taxon>
        <taxon>Chordata</taxon>
        <taxon>Cephalochordata</taxon>
        <taxon>Leptocardii</taxon>
        <taxon>Amphioxiformes</taxon>
        <taxon>Branchiostomatidae</taxon>
        <taxon>Branchiostoma</taxon>
    </lineage>
</organism>
<feature type="coiled-coil region" evidence="8">
    <location>
        <begin position="377"/>
        <end position="411"/>
    </location>
</feature>
<evidence type="ECO:0000256" key="1">
    <source>
        <dbReference type="ARBA" id="ARBA00004167"/>
    </source>
</evidence>
<feature type="coiled-coil region" evidence="8">
    <location>
        <begin position="564"/>
        <end position="674"/>
    </location>
</feature>
<feature type="region of interest" description="Disordered" evidence="9">
    <location>
        <begin position="1098"/>
        <end position="1128"/>
    </location>
</feature>
<feature type="compositionally biased region" description="Basic and acidic residues" evidence="9">
    <location>
        <begin position="698"/>
        <end position="709"/>
    </location>
</feature>
<dbReference type="InterPro" id="IPR039508">
    <property type="entry name" value="KASH5_EF-hand-like_dom"/>
</dbReference>
<keyword evidence="5 10" id="KW-1133">Transmembrane helix</keyword>
<evidence type="ECO:0000259" key="11">
    <source>
        <dbReference type="Pfam" id="PF14658"/>
    </source>
</evidence>
<evidence type="ECO:0000256" key="2">
    <source>
        <dbReference type="ARBA" id="ARBA00004496"/>
    </source>
</evidence>
<feature type="domain" description="Protein KASH5 EF-hand-like" evidence="11">
    <location>
        <begin position="172"/>
        <end position="239"/>
    </location>
</feature>
<keyword evidence="3" id="KW-0963">Cytoplasm</keyword>
<dbReference type="PANTHER" id="PTHR15352">
    <property type="entry name" value="LYMPHOID-RESTRICTED MEMBRANE PROTEIN, JAW1"/>
    <property type="match status" value="1"/>
</dbReference>
<keyword evidence="7 10" id="KW-0472">Membrane</keyword>
<dbReference type="EMBL" id="GG666535">
    <property type="protein sequence ID" value="EEN58079.1"/>
    <property type="molecule type" value="Genomic_DNA"/>
</dbReference>
<protein>
    <recommendedName>
        <fullName evidence="11">Protein KASH5 EF-hand-like domain-containing protein</fullName>
    </recommendedName>
</protein>
<feature type="compositionally biased region" description="Basic and acidic residues" evidence="9">
    <location>
        <begin position="1038"/>
        <end position="1050"/>
    </location>
</feature>
<evidence type="ECO:0000256" key="9">
    <source>
        <dbReference type="SAM" id="MobiDB-lite"/>
    </source>
</evidence>
<feature type="region of interest" description="Disordered" evidence="9">
    <location>
        <begin position="53"/>
        <end position="77"/>
    </location>
</feature>
<feature type="region of interest" description="Disordered" evidence="9">
    <location>
        <begin position="679"/>
        <end position="709"/>
    </location>
</feature>
<feature type="transmembrane region" description="Helical" evidence="10">
    <location>
        <begin position="1251"/>
        <end position="1270"/>
    </location>
</feature>
<dbReference type="Pfam" id="PF14658">
    <property type="entry name" value="EF-hand_9"/>
    <property type="match status" value="1"/>
</dbReference>
<proteinExistence type="predicted"/>
<feature type="region of interest" description="Disordered" evidence="9">
    <location>
        <begin position="758"/>
        <end position="783"/>
    </location>
</feature>
<feature type="coiled-coil region" evidence="8">
    <location>
        <begin position="298"/>
        <end position="341"/>
    </location>
</feature>
<gene>
    <name evidence="12" type="ORF">BRAFLDRAFT_127353</name>
</gene>
<keyword evidence="4 10" id="KW-0812">Transmembrane</keyword>
<feature type="region of interest" description="Disordered" evidence="9">
    <location>
        <begin position="1019"/>
        <end position="1050"/>
    </location>
</feature>
<evidence type="ECO:0000256" key="5">
    <source>
        <dbReference type="ARBA" id="ARBA00022989"/>
    </source>
</evidence>
<evidence type="ECO:0000256" key="6">
    <source>
        <dbReference type="ARBA" id="ARBA00023054"/>
    </source>
</evidence>
<evidence type="ECO:0000313" key="12">
    <source>
        <dbReference type="EMBL" id="EEN58079.1"/>
    </source>
</evidence>